<evidence type="ECO:0000256" key="16">
    <source>
        <dbReference type="RuleBase" id="RU361242"/>
    </source>
</evidence>
<feature type="domain" description="Ricin B lectin" evidence="18">
    <location>
        <begin position="516"/>
        <end position="654"/>
    </location>
</feature>
<comment type="pathway">
    <text evidence="3 16">Protein modification; protein glycosylation.</text>
</comment>
<keyword evidence="8" id="KW-0479">Metal-binding</keyword>
<dbReference type="AlphaFoldDB" id="A0ABD1DDZ1"/>
<dbReference type="GO" id="GO:0006493">
    <property type="term" value="P:protein O-linked glycosylation"/>
    <property type="evidence" value="ECO:0007669"/>
    <property type="project" value="UniProtKB-ARBA"/>
</dbReference>
<evidence type="ECO:0000259" key="17">
    <source>
        <dbReference type="Pfam" id="PF00535"/>
    </source>
</evidence>
<keyword evidence="9 16" id="KW-0430">Lectin</keyword>
<dbReference type="SUPFAM" id="SSF53448">
    <property type="entry name" value="Nucleotide-diphospho-sugar transferases"/>
    <property type="match status" value="1"/>
</dbReference>
<dbReference type="InterPro" id="IPR029044">
    <property type="entry name" value="Nucleotide-diphossugar_trans"/>
</dbReference>
<feature type="domain" description="Glycosyltransferase 2-like" evidence="17">
    <location>
        <begin position="146"/>
        <end position="330"/>
    </location>
</feature>
<name>A0ABD1DDZ1_CULPP</name>
<dbReference type="Gene3D" id="2.80.10.50">
    <property type="match status" value="1"/>
</dbReference>
<dbReference type="GO" id="GO:0000139">
    <property type="term" value="C:Golgi membrane"/>
    <property type="evidence" value="ECO:0007669"/>
    <property type="project" value="UniProtKB-SubCell"/>
</dbReference>
<sequence length="713" mass="82274">MFRLRVKIFYIYILISFALSVYLFYLISKYSVEKFINYQRNVRSSKFQDRPRIPQIVGHYVGVGSVGNVSKNFLNTNNFAPVPGVGENGDPVVVQAKDLLQMQQLFQINRYNLLASDRIALNRTLPDVRKPKCVSKEYPTKLPTTSIIIVFHNEAWSVLLRTVWSVIIRSPKHLIKEILLVDDASDRRFLKNDLENYVQKLPLVVSILRLNKREGLVAARLMGARVATGDTLTFLDAHCECSPGWLEPLLARIKENPKKVVCPVIDIISDDNFSYIKSFEFHWGAFNWQMHFRWYTLSDEELAERRKDTTLPFHTPAMAGGLFTIDRKYFFDVGSYDERLKIWGGDNLEMSFRIWQCGGEIEIAPCSHVGHLFRKSSPYTFPGGVSGILNENLARVALVWMDDWSKFFFKFNKGTEEFKSLNVSSRVALKKQLNCKSFDWYLRKVWPQNFFPAANKFFGRIQPIDLSTFDHQEYITLMKKINLIVKNLNPELKWKFLIKYLTENVKKIGDSMKAAKHSSYCLQKPKTNSLITQPFGQSFLRKCSLLINQLDEQFVIDDYGRIMTDEGVCLDSYRKTTVEGEALIEGAKKTKMVTCGSNKRAQRWVYETDTYHLKNLNTEDCLERGMVPVRGDDSEDKFEVFLQPCDVRNELQKWMLFPVAWNLSSVAPAIEYFRSIVNNPPAIAGVKRQRGVRCDVLPSSSLGVAHRSICRRC</sequence>
<keyword evidence="6 16" id="KW-0808">Transferase</keyword>
<evidence type="ECO:0000256" key="3">
    <source>
        <dbReference type="ARBA" id="ARBA00004922"/>
    </source>
</evidence>
<dbReference type="PANTHER" id="PTHR11675">
    <property type="entry name" value="N-ACETYLGALACTOSAMINYLTRANSFERASE"/>
    <property type="match status" value="1"/>
</dbReference>
<keyword evidence="11 16" id="KW-1133">Transmembrane helix</keyword>
<evidence type="ECO:0000256" key="9">
    <source>
        <dbReference type="ARBA" id="ARBA00022734"/>
    </source>
</evidence>
<evidence type="ECO:0000256" key="15">
    <source>
        <dbReference type="ARBA" id="ARBA00023211"/>
    </source>
</evidence>
<dbReference type="GO" id="GO:0046872">
    <property type="term" value="F:metal ion binding"/>
    <property type="evidence" value="ECO:0007669"/>
    <property type="project" value="UniProtKB-KW"/>
</dbReference>
<dbReference type="CDD" id="cd02510">
    <property type="entry name" value="pp-GalNAc-T"/>
    <property type="match status" value="1"/>
</dbReference>
<gene>
    <name evidence="19" type="ORF">pipiens_009384</name>
</gene>
<dbReference type="InterPro" id="IPR045885">
    <property type="entry name" value="GalNAc-T"/>
</dbReference>
<dbReference type="Gene3D" id="3.90.550.10">
    <property type="entry name" value="Spore Coat Polysaccharide Biosynthesis Protein SpsA, Chain A"/>
    <property type="match status" value="1"/>
</dbReference>
<evidence type="ECO:0000256" key="12">
    <source>
        <dbReference type="ARBA" id="ARBA00023034"/>
    </source>
</evidence>
<keyword evidence="7 16" id="KW-0812">Transmembrane</keyword>
<evidence type="ECO:0000259" key="18">
    <source>
        <dbReference type="Pfam" id="PF00652"/>
    </source>
</evidence>
<evidence type="ECO:0000313" key="19">
    <source>
        <dbReference type="EMBL" id="KAL1397902.1"/>
    </source>
</evidence>
<comment type="caution">
    <text evidence="19">The sequence shown here is derived from an EMBL/GenBank/DDBJ whole genome shotgun (WGS) entry which is preliminary data.</text>
</comment>
<evidence type="ECO:0000256" key="7">
    <source>
        <dbReference type="ARBA" id="ARBA00022692"/>
    </source>
</evidence>
<keyword evidence="20" id="KW-1185">Reference proteome</keyword>
<keyword evidence="12 16" id="KW-0333">Golgi apparatus</keyword>
<dbReference type="InterPro" id="IPR001173">
    <property type="entry name" value="Glyco_trans_2-like"/>
</dbReference>
<evidence type="ECO:0000256" key="1">
    <source>
        <dbReference type="ARBA" id="ARBA00001936"/>
    </source>
</evidence>
<dbReference type="EC" id="2.4.1.-" evidence="16"/>
<keyword evidence="10" id="KW-0735">Signal-anchor</keyword>
<dbReference type="EMBL" id="JBEHCU010006091">
    <property type="protein sequence ID" value="KAL1397902.1"/>
    <property type="molecule type" value="Genomic_DNA"/>
</dbReference>
<evidence type="ECO:0000256" key="11">
    <source>
        <dbReference type="ARBA" id="ARBA00022989"/>
    </source>
</evidence>
<dbReference type="Pfam" id="PF00652">
    <property type="entry name" value="Ricin_B_lectin"/>
    <property type="match status" value="1"/>
</dbReference>
<reference evidence="19 20" key="1">
    <citation type="submission" date="2024-05" db="EMBL/GenBank/DDBJ databases">
        <title>Culex pipiens pipiens assembly and annotation.</title>
        <authorList>
            <person name="Alout H."/>
            <person name="Durand T."/>
        </authorList>
    </citation>
    <scope>NUCLEOTIDE SEQUENCE [LARGE SCALE GENOMIC DNA]</scope>
    <source>
        <strain evidence="19">HA-2024</strain>
        <tissue evidence="19">Whole body</tissue>
    </source>
</reference>
<evidence type="ECO:0000256" key="8">
    <source>
        <dbReference type="ARBA" id="ARBA00022723"/>
    </source>
</evidence>
<evidence type="ECO:0000256" key="4">
    <source>
        <dbReference type="ARBA" id="ARBA00005680"/>
    </source>
</evidence>
<keyword evidence="15 16" id="KW-0464">Manganese</keyword>
<dbReference type="GO" id="GO:0030246">
    <property type="term" value="F:carbohydrate binding"/>
    <property type="evidence" value="ECO:0007669"/>
    <property type="project" value="UniProtKB-KW"/>
</dbReference>
<evidence type="ECO:0000256" key="13">
    <source>
        <dbReference type="ARBA" id="ARBA00023136"/>
    </source>
</evidence>
<protein>
    <recommendedName>
        <fullName evidence="16">Polypeptide N-acetylgalactosaminyltransferase</fullName>
        <ecNumber evidence="16">2.4.1.-</ecNumber>
    </recommendedName>
    <alternativeName>
        <fullName evidence="16">Protein-UDP acetylgalactosaminyltransferase</fullName>
    </alternativeName>
</protein>
<proteinExistence type="inferred from homology"/>
<evidence type="ECO:0000256" key="5">
    <source>
        <dbReference type="ARBA" id="ARBA00022676"/>
    </source>
</evidence>
<evidence type="ECO:0000313" key="20">
    <source>
        <dbReference type="Proteomes" id="UP001562425"/>
    </source>
</evidence>
<feature type="transmembrane region" description="Helical" evidence="16">
    <location>
        <begin position="9"/>
        <end position="27"/>
    </location>
</feature>
<accession>A0ABD1DDZ1</accession>
<evidence type="ECO:0000256" key="2">
    <source>
        <dbReference type="ARBA" id="ARBA00004323"/>
    </source>
</evidence>
<evidence type="ECO:0000256" key="10">
    <source>
        <dbReference type="ARBA" id="ARBA00022968"/>
    </source>
</evidence>
<dbReference type="Pfam" id="PF00535">
    <property type="entry name" value="Glycos_transf_2"/>
    <property type="match status" value="1"/>
</dbReference>
<organism evidence="19 20">
    <name type="scientific">Culex pipiens pipiens</name>
    <name type="common">Northern house mosquito</name>
    <dbReference type="NCBI Taxonomy" id="38569"/>
    <lineage>
        <taxon>Eukaryota</taxon>
        <taxon>Metazoa</taxon>
        <taxon>Ecdysozoa</taxon>
        <taxon>Arthropoda</taxon>
        <taxon>Hexapoda</taxon>
        <taxon>Insecta</taxon>
        <taxon>Pterygota</taxon>
        <taxon>Neoptera</taxon>
        <taxon>Endopterygota</taxon>
        <taxon>Diptera</taxon>
        <taxon>Nematocera</taxon>
        <taxon>Culicoidea</taxon>
        <taxon>Culicidae</taxon>
        <taxon>Culicinae</taxon>
        <taxon>Culicini</taxon>
        <taxon>Culex</taxon>
        <taxon>Culex</taxon>
    </lineage>
</organism>
<dbReference type="SUPFAM" id="SSF50370">
    <property type="entry name" value="Ricin B-like lectins"/>
    <property type="match status" value="1"/>
</dbReference>
<dbReference type="InterPro" id="IPR000772">
    <property type="entry name" value="Ricin_B_lectin"/>
</dbReference>
<evidence type="ECO:0000256" key="6">
    <source>
        <dbReference type="ARBA" id="ARBA00022679"/>
    </source>
</evidence>
<dbReference type="Proteomes" id="UP001562425">
    <property type="component" value="Unassembled WGS sequence"/>
</dbReference>
<dbReference type="GO" id="GO:0004653">
    <property type="term" value="F:polypeptide N-acetylgalactosaminyltransferase activity"/>
    <property type="evidence" value="ECO:0007669"/>
    <property type="project" value="UniProtKB-ARBA"/>
</dbReference>
<dbReference type="FunFam" id="3.90.550.10:FF:000021">
    <property type="entry name" value="Polypeptide N-acetylgalactosaminyltransferase"/>
    <property type="match status" value="1"/>
</dbReference>
<comment type="similarity">
    <text evidence="4 16">Belongs to the glycosyltransferase 2 family. GalNAc-T subfamily.</text>
</comment>
<comment type="cofactor">
    <cofactor evidence="1 16">
        <name>Mn(2+)</name>
        <dbReference type="ChEBI" id="CHEBI:29035"/>
    </cofactor>
</comment>
<keyword evidence="5 16" id="KW-0328">Glycosyltransferase</keyword>
<dbReference type="PANTHER" id="PTHR11675:SF118">
    <property type="entry name" value="POLYPEPTIDE N-ACETYLGALACTOSAMINYLTRANSFERASE 3"/>
    <property type="match status" value="1"/>
</dbReference>
<comment type="subcellular location">
    <subcellularLocation>
        <location evidence="2 16">Golgi apparatus membrane</location>
        <topology evidence="2 16">Single-pass type II membrane protein</topology>
    </subcellularLocation>
</comment>
<dbReference type="PROSITE" id="PS50231">
    <property type="entry name" value="RICIN_B_LECTIN"/>
    <property type="match status" value="1"/>
</dbReference>
<evidence type="ECO:0000256" key="14">
    <source>
        <dbReference type="ARBA" id="ARBA00023157"/>
    </source>
</evidence>
<dbReference type="InterPro" id="IPR035992">
    <property type="entry name" value="Ricin_B-like_lectins"/>
</dbReference>
<keyword evidence="14 16" id="KW-1015">Disulfide bond</keyword>
<keyword evidence="13 16" id="KW-0472">Membrane</keyword>